<dbReference type="SUPFAM" id="SSF48208">
    <property type="entry name" value="Six-hairpin glycosidases"/>
    <property type="match status" value="1"/>
</dbReference>
<dbReference type="PANTHER" id="PTHR23403">
    <property type="entry name" value="TREHALASE"/>
    <property type="match status" value="1"/>
</dbReference>
<sequence length="409" mass="46164">MKIEDYIASQIGTTLRNPMGILEHPFIVPGGIFHDELWDWDSFWIAKGLLLCPAFFSHESRATWAAHAVGSWRNFFESQAPNGTVSIMIKSDNVDFFSCRNDDQRENNQAKPVFAQFALDISEATGDYDWVAPYFDSLLLFYQRWESRYQSPCGLFVWGSDVAIGVDCDPTTYGRPEFSSANLLLNCLFHKDLLAAAKLARELGRTSDAIALTQRAQDLAAAIIRECWDDLDGFFYTVDVQCADHRDHYLPGIQKGMDMGWRSLPLKVRMFTGFLPLWSGVATPEQAAILVNSHLRDERSFSANWGIRSLSKTERMYSPGTNSANPSNWLGPIWIVANYMIYEGLRNYGYHSDAATLARKTRALLENDLAATGTLHECYHPDSAQPNFNSGFISWNVLALLMETEDQTS</sequence>
<dbReference type="AlphaFoldDB" id="A0A146G651"/>
<accession>A0A146G651</accession>
<comment type="caution">
    <text evidence="2">The sequence shown here is derived from an EMBL/GenBank/DDBJ whole genome shotgun (WGS) entry which is preliminary data.</text>
</comment>
<organism evidence="2 3">
    <name type="scientific">Terrimicrobium sacchariphilum</name>
    <dbReference type="NCBI Taxonomy" id="690879"/>
    <lineage>
        <taxon>Bacteria</taxon>
        <taxon>Pseudomonadati</taxon>
        <taxon>Verrucomicrobiota</taxon>
        <taxon>Terrimicrobiia</taxon>
        <taxon>Terrimicrobiales</taxon>
        <taxon>Terrimicrobiaceae</taxon>
        <taxon>Terrimicrobium</taxon>
    </lineage>
</organism>
<evidence type="ECO:0000259" key="1">
    <source>
        <dbReference type="Pfam" id="PF22422"/>
    </source>
</evidence>
<dbReference type="InterPro" id="IPR001661">
    <property type="entry name" value="Glyco_hydro_37"/>
</dbReference>
<dbReference type="STRING" id="690879.TSACC_2676"/>
<gene>
    <name evidence="2" type="ORF">TSACC_2676</name>
</gene>
<dbReference type="GO" id="GO:0016853">
    <property type="term" value="F:isomerase activity"/>
    <property type="evidence" value="ECO:0007669"/>
    <property type="project" value="UniProtKB-KW"/>
</dbReference>
<dbReference type="Proteomes" id="UP000076023">
    <property type="component" value="Unassembled WGS sequence"/>
</dbReference>
<dbReference type="InParanoid" id="A0A146G651"/>
<dbReference type="OrthoDB" id="9798687at2"/>
<dbReference type="Pfam" id="PF01204">
    <property type="entry name" value="Trehalase"/>
    <property type="match status" value="1"/>
</dbReference>
<keyword evidence="2" id="KW-0413">Isomerase</keyword>
<evidence type="ECO:0000313" key="3">
    <source>
        <dbReference type="Proteomes" id="UP000076023"/>
    </source>
</evidence>
<dbReference type="InterPro" id="IPR008928">
    <property type="entry name" value="6-hairpin_glycosidase_sf"/>
</dbReference>
<dbReference type="EMBL" id="BDCO01000002">
    <property type="protein sequence ID" value="GAT32278.1"/>
    <property type="molecule type" value="Genomic_DNA"/>
</dbReference>
<reference evidence="3" key="1">
    <citation type="journal article" date="2017" name="Genome Announc.">
        <title>Draft Genome Sequence of Terrimicrobium sacchariphilum NM-5T, a Facultative Anaerobic Soil Bacterium of the Class Spartobacteria.</title>
        <authorList>
            <person name="Qiu Y.L."/>
            <person name="Tourlousse D.M."/>
            <person name="Matsuura N."/>
            <person name="Ohashi A."/>
            <person name="Sekiguchi Y."/>
        </authorList>
    </citation>
    <scope>NUCLEOTIDE SEQUENCE [LARGE SCALE GENOMIC DNA]</scope>
    <source>
        <strain evidence="3">NM-5</strain>
    </source>
</reference>
<proteinExistence type="predicted"/>
<dbReference type="GO" id="GO:0005993">
    <property type="term" value="P:trehalose catabolic process"/>
    <property type="evidence" value="ECO:0007669"/>
    <property type="project" value="TreeGrafter"/>
</dbReference>
<dbReference type="PANTHER" id="PTHR23403:SF1">
    <property type="entry name" value="TREHALASE"/>
    <property type="match status" value="1"/>
</dbReference>
<keyword evidence="3" id="KW-1185">Reference proteome</keyword>
<dbReference type="RefSeq" id="WP_075078119.1">
    <property type="nucleotide sequence ID" value="NZ_BDCO01000002.1"/>
</dbReference>
<feature type="domain" description="Mannosylglycerate hydrolase MGH1-like glycoside hydrolase" evidence="1">
    <location>
        <begin position="72"/>
        <end position="387"/>
    </location>
</feature>
<dbReference type="InterPro" id="IPR012341">
    <property type="entry name" value="6hp_glycosidase-like_sf"/>
</dbReference>
<dbReference type="Gene3D" id="1.50.10.10">
    <property type="match status" value="1"/>
</dbReference>
<dbReference type="Pfam" id="PF22422">
    <property type="entry name" value="MGH1-like_GH"/>
    <property type="match status" value="1"/>
</dbReference>
<dbReference type="GO" id="GO:0004555">
    <property type="term" value="F:alpha,alpha-trehalase activity"/>
    <property type="evidence" value="ECO:0007669"/>
    <property type="project" value="InterPro"/>
</dbReference>
<evidence type="ECO:0000313" key="2">
    <source>
        <dbReference type="EMBL" id="GAT32278.1"/>
    </source>
</evidence>
<name>A0A146G651_TERSA</name>
<protein>
    <submittedName>
        <fullName evidence="2">Putative isomerase</fullName>
    </submittedName>
</protein>
<dbReference type="InterPro" id="IPR054491">
    <property type="entry name" value="MGH1-like_GH"/>
</dbReference>